<feature type="transmembrane region" description="Helical" evidence="1">
    <location>
        <begin position="64"/>
        <end position="91"/>
    </location>
</feature>
<dbReference type="RefSeq" id="WP_251838650.1">
    <property type="nucleotide sequence ID" value="NZ_JACSPO010000001.1"/>
</dbReference>
<dbReference type="Pfam" id="PF06897">
    <property type="entry name" value="DUF1269"/>
    <property type="match status" value="1"/>
</dbReference>
<organism evidence="2 3">
    <name type="scientific">Oceanitalea stevensii</name>
    <dbReference type="NCBI Taxonomy" id="2763072"/>
    <lineage>
        <taxon>Bacteria</taxon>
        <taxon>Bacillati</taxon>
        <taxon>Actinomycetota</taxon>
        <taxon>Actinomycetes</taxon>
        <taxon>Micrococcales</taxon>
        <taxon>Bogoriellaceae</taxon>
        <taxon>Georgenia</taxon>
    </lineage>
</organism>
<evidence type="ECO:0000313" key="2">
    <source>
        <dbReference type="EMBL" id="MBD8061544.1"/>
    </source>
</evidence>
<reference evidence="2 3" key="1">
    <citation type="submission" date="2020-08" db="EMBL/GenBank/DDBJ databases">
        <title>A Genomic Blueprint of the Chicken Gut Microbiome.</title>
        <authorList>
            <person name="Gilroy R."/>
            <person name="Ravi A."/>
            <person name="Getino M."/>
            <person name="Pursley I."/>
            <person name="Horton D.L."/>
            <person name="Alikhan N.-F."/>
            <person name="Baker D."/>
            <person name="Gharbi K."/>
            <person name="Hall N."/>
            <person name="Watson M."/>
            <person name="Adriaenssens E.M."/>
            <person name="Foster-Nyarko E."/>
            <person name="Jarju S."/>
            <person name="Secka A."/>
            <person name="Antonio M."/>
            <person name="Oren A."/>
            <person name="Chaudhuri R."/>
            <person name="La Ragione R.M."/>
            <person name="Hildebrand F."/>
            <person name="Pallen M.J."/>
        </authorList>
    </citation>
    <scope>NUCLEOTIDE SEQUENCE [LARGE SCALE GENOMIC DNA]</scope>
    <source>
        <strain evidence="2 3">Sa1BUA1</strain>
    </source>
</reference>
<protein>
    <submittedName>
        <fullName evidence="2">DUF1269 domain-containing protein</fullName>
    </submittedName>
</protein>
<keyword evidence="1" id="KW-0472">Membrane</keyword>
<evidence type="ECO:0000313" key="3">
    <source>
        <dbReference type="Proteomes" id="UP000661894"/>
    </source>
</evidence>
<dbReference type="InterPro" id="IPR009200">
    <property type="entry name" value="DUF1269_membrane"/>
</dbReference>
<keyword evidence="1" id="KW-1133">Transmembrane helix</keyword>
<sequence>MSELIILGYDDHVTARHAYDKVLDLQRDFIVELAGLALVRVDDDGEKHVDTPSNVVGASTASGALWGAIFGLLFLVPAFGLLVGGALGALTGRLGRSGINRSFQDRVQGLLEPGKAAVVVMARKVTEDKFAAAMGDFGGTVLKTSLSEADERELAEELAG</sequence>
<proteinExistence type="predicted"/>
<evidence type="ECO:0000256" key="1">
    <source>
        <dbReference type="SAM" id="Phobius"/>
    </source>
</evidence>
<gene>
    <name evidence="2" type="ORF">H9624_04300</name>
</gene>
<dbReference type="EMBL" id="JACSPO010000001">
    <property type="protein sequence ID" value="MBD8061544.1"/>
    <property type="molecule type" value="Genomic_DNA"/>
</dbReference>
<name>A0ABR8Z101_9MICO</name>
<accession>A0ABR8Z101</accession>
<dbReference type="Proteomes" id="UP000661894">
    <property type="component" value="Unassembled WGS sequence"/>
</dbReference>
<comment type="caution">
    <text evidence="2">The sequence shown here is derived from an EMBL/GenBank/DDBJ whole genome shotgun (WGS) entry which is preliminary data.</text>
</comment>
<keyword evidence="1" id="KW-0812">Transmembrane</keyword>
<keyword evidence="3" id="KW-1185">Reference proteome</keyword>